<proteinExistence type="predicted"/>
<keyword evidence="3" id="KW-1185">Reference proteome</keyword>
<name>A0A1I1XU45_9BURK</name>
<evidence type="ECO:0000256" key="1">
    <source>
        <dbReference type="SAM" id="SignalP"/>
    </source>
</evidence>
<evidence type="ECO:0008006" key="4">
    <source>
        <dbReference type="Google" id="ProtNLM"/>
    </source>
</evidence>
<evidence type="ECO:0000313" key="3">
    <source>
        <dbReference type="Proteomes" id="UP000199517"/>
    </source>
</evidence>
<dbReference type="AlphaFoldDB" id="A0A1I1XU45"/>
<evidence type="ECO:0000313" key="2">
    <source>
        <dbReference type="EMBL" id="SFE10709.1"/>
    </source>
</evidence>
<gene>
    <name evidence="2" type="ORF">SAMN04489710_114113</name>
</gene>
<dbReference type="RefSeq" id="WP_245783723.1">
    <property type="nucleotide sequence ID" value="NZ_FOMQ01000014.1"/>
</dbReference>
<keyword evidence="1" id="KW-0732">Signal</keyword>
<dbReference type="Pfam" id="PF19630">
    <property type="entry name" value="DUF6134"/>
    <property type="match status" value="1"/>
</dbReference>
<sequence>MMPRPTLPRGRLRKTALVGLAVAAATAAFLPTAGHAQEAAERQWNFSVLLDGALIGEHRFRLTALEPGSRSLESTARFTVRVLGVPLYRYRHEARELWRGDCLARIASDTDDDGTRNTVRQDFAPDAGCLRSFAYWNPAILASQPLLDPQTGKTEAVQVSREEDGVITVRGQPRPATRWRLMGPKYPIDVWYATGSGEWVGLDSTVRGGRKLSYRLP</sequence>
<feature type="chain" id="PRO_5011692861" description="DUF3108 domain-containing protein" evidence="1">
    <location>
        <begin position="37"/>
        <end position="217"/>
    </location>
</feature>
<dbReference type="Proteomes" id="UP000199517">
    <property type="component" value="Unassembled WGS sequence"/>
</dbReference>
<dbReference type="InterPro" id="IPR045767">
    <property type="entry name" value="DUF6134"/>
</dbReference>
<protein>
    <recommendedName>
        <fullName evidence="4">DUF3108 domain-containing protein</fullName>
    </recommendedName>
</protein>
<feature type="signal peptide" evidence="1">
    <location>
        <begin position="1"/>
        <end position="36"/>
    </location>
</feature>
<dbReference type="STRING" id="32040.SAMN04489710_114113"/>
<reference evidence="3" key="1">
    <citation type="submission" date="2016-10" db="EMBL/GenBank/DDBJ databases">
        <authorList>
            <person name="Varghese N."/>
            <person name="Submissions S."/>
        </authorList>
    </citation>
    <scope>NUCLEOTIDE SEQUENCE [LARGE SCALE GENOMIC DNA]</scope>
    <source>
        <strain evidence="3">DSM 7481</strain>
    </source>
</reference>
<dbReference type="EMBL" id="FOMQ01000014">
    <property type="protein sequence ID" value="SFE10709.1"/>
    <property type="molecule type" value="Genomic_DNA"/>
</dbReference>
<organism evidence="2 3">
    <name type="scientific">Paracidovorax konjaci</name>
    <dbReference type="NCBI Taxonomy" id="32040"/>
    <lineage>
        <taxon>Bacteria</taxon>
        <taxon>Pseudomonadati</taxon>
        <taxon>Pseudomonadota</taxon>
        <taxon>Betaproteobacteria</taxon>
        <taxon>Burkholderiales</taxon>
        <taxon>Comamonadaceae</taxon>
        <taxon>Paracidovorax</taxon>
    </lineage>
</organism>
<accession>A0A1I1XU45</accession>